<feature type="transmembrane region" description="Helical" evidence="6">
    <location>
        <begin position="157"/>
        <end position="177"/>
    </location>
</feature>
<feature type="domain" description="Integral membrane bound transporter" evidence="7">
    <location>
        <begin position="416"/>
        <end position="541"/>
    </location>
</feature>
<evidence type="ECO:0000259" key="7">
    <source>
        <dbReference type="Pfam" id="PF13515"/>
    </source>
</evidence>
<dbReference type="RefSeq" id="XP_020549700.1">
    <property type="nucleotide sequence ID" value="XM_020694041.1"/>
</dbReference>
<dbReference type="InterPro" id="IPR049453">
    <property type="entry name" value="Memb_transporter_dom"/>
</dbReference>
<dbReference type="Proteomes" id="UP000504604">
    <property type="component" value="Linkage group LG5"/>
</dbReference>
<dbReference type="GO" id="GO:0005886">
    <property type="term" value="C:plasma membrane"/>
    <property type="evidence" value="ECO:0007669"/>
    <property type="project" value="UniProtKB-SubCell"/>
</dbReference>
<dbReference type="Pfam" id="PF13515">
    <property type="entry name" value="FUSC_2"/>
    <property type="match status" value="1"/>
</dbReference>
<evidence type="ECO:0000256" key="5">
    <source>
        <dbReference type="ARBA" id="ARBA00023136"/>
    </source>
</evidence>
<evidence type="ECO:0000313" key="8">
    <source>
        <dbReference type="Proteomes" id="UP000504604"/>
    </source>
</evidence>
<feature type="transmembrane region" description="Helical" evidence="6">
    <location>
        <begin position="45"/>
        <end position="64"/>
    </location>
</feature>
<dbReference type="PANTHER" id="PTHR30509:SF34">
    <property type="entry name" value="F3L24.34 PROTEIN"/>
    <property type="match status" value="1"/>
</dbReference>
<feature type="transmembrane region" description="Helical" evidence="6">
    <location>
        <begin position="20"/>
        <end position="39"/>
    </location>
</feature>
<feature type="transmembrane region" description="Helical" evidence="6">
    <location>
        <begin position="98"/>
        <end position="116"/>
    </location>
</feature>
<evidence type="ECO:0000256" key="3">
    <source>
        <dbReference type="ARBA" id="ARBA00022692"/>
    </source>
</evidence>
<comment type="subcellular location">
    <subcellularLocation>
        <location evidence="1">Cell membrane</location>
        <topology evidence="1">Multi-pass membrane protein</topology>
    </subcellularLocation>
</comment>
<proteinExistence type="predicted"/>
<keyword evidence="4 6" id="KW-1133">Transmembrane helix</keyword>
<evidence type="ECO:0000256" key="1">
    <source>
        <dbReference type="ARBA" id="ARBA00004651"/>
    </source>
</evidence>
<accession>A0A8M8V042</accession>
<dbReference type="PANTHER" id="PTHR30509">
    <property type="entry name" value="P-HYDROXYBENZOIC ACID EFFLUX PUMP SUBUNIT-RELATED"/>
    <property type="match status" value="1"/>
</dbReference>
<dbReference type="KEGG" id="sind:105161462"/>
<protein>
    <submittedName>
        <fullName evidence="9">Uncharacterized protein LOC105161462</fullName>
    </submittedName>
</protein>
<sequence>MASTIAARSRIAWRMRLNSAVRTATACAIVGGATIYGPKALVGEIKFAAFSYLTAVIIVSDASLGDTLRGCWHAFCATVQVVPLAMLARWIMGPTGGLQVGVASLVVAVAAFLVALPECTHLTAKRIAFGQIVLVCSDAVIGSGASRSTAGFMHPVYVAASTGLGALASVLALLVPYPGLAHSKVRKLCGVYAENASERMNVYLRAFRAEDDHAKMELISQAKPLSETGAKLLQSIRILQESMQWEKPWTWSRCFKHNLLSPGDRLESMELQMRGIEYSLVSSPAFPVQVVDQEQLSNILKGVSVQLEQKLEQVTRLSRSRSMTEPETRGEFMEKPLLPLEPMFPILKYGWVLFYFSCIDMLLNDAADTCFASRELQTRRAKTEFSIVRAFKSWILKLVSKERLRFAFKCSLALGLAMLFGLIFDKENGCWAGLTLAISFVQGRQAVFTVANTRGQGTAIGSVYGVIWCFLFHHEELRLLALLPWIIFTSLLRYSKMYGQTGGVSATIGALLILGRKNYGEPNEFAIARLTEVFIGLTAFLAVELLLQPIRAATLAKNHLHQTLCSLRDCIKEIATCPMQKNQTVVKFDKLRDKQRNLSSLVCELKKIVADAELEPDFWYLPFCSSCYQKLVGHLSNIVDMLYFITSNFERLSELSETSTICKEFRDQISSELELFQETLSSSVEYLEKAHSIESQADSQETVDEELKDLEVGKLQNPDGQSALITKHKEAEMNNEEEVGEDNRRQRQKMIQCLGALGFCISSLVKEIDETEICRREIDQWENH</sequence>
<reference evidence="9" key="1">
    <citation type="submission" date="2025-08" db="UniProtKB">
        <authorList>
            <consortium name="RefSeq"/>
        </authorList>
    </citation>
    <scope>IDENTIFICATION</scope>
</reference>
<evidence type="ECO:0000256" key="4">
    <source>
        <dbReference type="ARBA" id="ARBA00022989"/>
    </source>
</evidence>
<keyword evidence="3 6" id="KW-0812">Transmembrane</keyword>
<evidence type="ECO:0000256" key="2">
    <source>
        <dbReference type="ARBA" id="ARBA00022475"/>
    </source>
</evidence>
<organism evidence="8 9">
    <name type="scientific">Sesamum indicum</name>
    <name type="common">Oriental sesame</name>
    <name type="synonym">Sesamum orientale</name>
    <dbReference type="NCBI Taxonomy" id="4182"/>
    <lineage>
        <taxon>Eukaryota</taxon>
        <taxon>Viridiplantae</taxon>
        <taxon>Streptophyta</taxon>
        <taxon>Embryophyta</taxon>
        <taxon>Tracheophyta</taxon>
        <taxon>Spermatophyta</taxon>
        <taxon>Magnoliopsida</taxon>
        <taxon>eudicotyledons</taxon>
        <taxon>Gunneridae</taxon>
        <taxon>Pentapetalae</taxon>
        <taxon>asterids</taxon>
        <taxon>lamiids</taxon>
        <taxon>Lamiales</taxon>
        <taxon>Pedaliaceae</taxon>
        <taxon>Sesamum</taxon>
    </lineage>
</organism>
<feature type="transmembrane region" description="Helical" evidence="6">
    <location>
        <begin position="71"/>
        <end position="92"/>
    </location>
</feature>
<name>A0A8M8V042_SESIN</name>
<keyword evidence="2" id="KW-1003">Cell membrane</keyword>
<keyword evidence="5 6" id="KW-0472">Membrane</keyword>
<evidence type="ECO:0000256" key="6">
    <source>
        <dbReference type="SAM" id="Phobius"/>
    </source>
</evidence>
<gene>
    <name evidence="9" type="primary">LOC105161462</name>
</gene>
<dbReference type="Gramene" id="SIN_1005547.t">
    <property type="protein sequence ID" value="SIN_1005547.t"/>
    <property type="gene ID" value="SIN_1005547"/>
</dbReference>
<dbReference type="AlphaFoldDB" id="A0A8M8V042"/>
<dbReference type="GeneID" id="105161462"/>
<keyword evidence="8" id="KW-1185">Reference proteome</keyword>
<evidence type="ECO:0000313" key="9">
    <source>
        <dbReference type="RefSeq" id="XP_020549700.1"/>
    </source>
</evidence>
<dbReference type="OrthoDB" id="68611at2759"/>